<protein>
    <submittedName>
        <fullName evidence="2">AT-hook motif nuclear-localized protein 22-like</fullName>
    </submittedName>
</protein>
<organism evidence="2 3">
    <name type="scientific">Iris pallida</name>
    <name type="common">Sweet iris</name>
    <dbReference type="NCBI Taxonomy" id="29817"/>
    <lineage>
        <taxon>Eukaryota</taxon>
        <taxon>Viridiplantae</taxon>
        <taxon>Streptophyta</taxon>
        <taxon>Embryophyta</taxon>
        <taxon>Tracheophyta</taxon>
        <taxon>Spermatophyta</taxon>
        <taxon>Magnoliopsida</taxon>
        <taxon>Liliopsida</taxon>
        <taxon>Asparagales</taxon>
        <taxon>Iridaceae</taxon>
        <taxon>Iridoideae</taxon>
        <taxon>Irideae</taxon>
        <taxon>Iris</taxon>
    </lineage>
</organism>
<dbReference type="Proteomes" id="UP001140949">
    <property type="component" value="Unassembled WGS sequence"/>
</dbReference>
<feature type="compositionally biased region" description="Basic and acidic residues" evidence="1">
    <location>
        <begin position="106"/>
        <end position="125"/>
    </location>
</feature>
<feature type="compositionally biased region" description="Basic and acidic residues" evidence="1">
    <location>
        <begin position="69"/>
        <end position="85"/>
    </location>
</feature>
<keyword evidence="3" id="KW-1185">Reference proteome</keyword>
<sequence length="141" mass="16105">MAASFGNVAYERLPLDEEEALQRQLESTPAMMGQYCDSTLLGSRRGVVIAAGSAGSRAEDSSSQNSSSRWEEPELEAARARDRSRARGRRSRARGRRSRARGGMSTRREDPSAWRPTSRREEASTWRRLGRRRWMTNFRRI</sequence>
<proteinExistence type="predicted"/>
<feature type="compositionally biased region" description="Basic residues" evidence="1">
    <location>
        <begin position="86"/>
        <end position="100"/>
    </location>
</feature>
<accession>A0AAX6GRD8</accession>
<name>A0AAX6GRD8_IRIPA</name>
<evidence type="ECO:0000256" key="1">
    <source>
        <dbReference type="SAM" id="MobiDB-lite"/>
    </source>
</evidence>
<dbReference type="AlphaFoldDB" id="A0AAX6GRD8"/>
<gene>
    <name evidence="2" type="ORF">M6B38_352640</name>
</gene>
<evidence type="ECO:0000313" key="2">
    <source>
        <dbReference type="EMBL" id="KAJ6830885.1"/>
    </source>
</evidence>
<reference evidence="2" key="1">
    <citation type="journal article" date="2023" name="GigaByte">
        <title>Genome assembly of the bearded iris, Iris pallida Lam.</title>
        <authorList>
            <person name="Bruccoleri R.E."/>
            <person name="Oakeley E.J."/>
            <person name="Faust A.M.E."/>
            <person name="Altorfer M."/>
            <person name="Dessus-Babus S."/>
            <person name="Burckhardt D."/>
            <person name="Oertli M."/>
            <person name="Naumann U."/>
            <person name="Petersen F."/>
            <person name="Wong J."/>
        </authorList>
    </citation>
    <scope>NUCLEOTIDE SEQUENCE</scope>
    <source>
        <strain evidence="2">GSM-AAB239-AS_SAM_17_03QT</strain>
    </source>
</reference>
<dbReference type="EMBL" id="JANAVB010017196">
    <property type="protein sequence ID" value="KAJ6830885.1"/>
    <property type="molecule type" value="Genomic_DNA"/>
</dbReference>
<reference evidence="2" key="2">
    <citation type="submission" date="2023-04" db="EMBL/GenBank/DDBJ databases">
        <authorList>
            <person name="Bruccoleri R.E."/>
            <person name="Oakeley E.J."/>
            <person name="Faust A.-M."/>
            <person name="Dessus-Babus S."/>
            <person name="Altorfer M."/>
            <person name="Burckhardt D."/>
            <person name="Oertli M."/>
            <person name="Naumann U."/>
            <person name="Petersen F."/>
            <person name="Wong J."/>
        </authorList>
    </citation>
    <scope>NUCLEOTIDE SEQUENCE</scope>
    <source>
        <strain evidence="2">GSM-AAB239-AS_SAM_17_03QT</strain>
        <tissue evidence="2">Leaf</tissue>
    </source>
</reference>
<evidence type="ECO:0000313" key="3">
    <source>
        <dbReference type="Proteomes" id="UP001140949"/>
    </source>
</evidence>
<comment type="caution">
    <text evidence="2">The sequence shown here is derived from an EMBL/GenBank/DDBJ whole genome shotgun (WGS) entry which is preliminary data.</text>
</comment>
<feature type="region of interest" description="Disordered" evidence="1">
    <location>
        <begin position="52"/>
        <end position="126"/>
    </location>
</feature>